<dbReference type="InParanoid" id="A0A067PNL3"/>
<comment type="subcellular location">
    <subcellularLocation>
        <location evidence="1">Membrane</location>
        <topology evidence="1">Multi-pass membrane protein</topology>
    </subcellularLocation>
</comment>
<feature type="transmembrane region" description="Helical" evidence="5">
    <location>
        <begin position="107"/>
        <end position="125"/>
    </location>
</feature>
<dbReference type="InterPro" id="IPR025256">
    <property type="entry name" value="TM7S3/TM198-like_dom"/>
</dbReference>
<feature type="transmembrane region" description="Helical" evidence="5">
    <location>
        <begin position="218"/>
        <end position="241"/>
    </location>
</feature>
<reference evidence="9" key="1">
    <citation type="journal article" date="2014" name="Proc. Natl. Acad. Sci. U.S.A.">
        <title>Extensive sampling of basidiomycete genomes demonstrates inadequacy of the white-rot/brown-rot paradigm for wood decay fungi.</title>
        <authorList>
            <person name="Riley R."/>
            <person name="Salamov A.A."/>
            <person name="Brown D.W."/>
            <person name="Nagy L.G."/>
            <person name="Floudas D."/>
            <person name="Held B.W."/>
            <person name="Levasseur A."/>
            <person name="Lombard V."/>
            <person name="Morin E."/>
            <person name="Otillar R."/>
            <person name="Lindquist E.A."/>
            <person name="Sun H."/>
            <person name="LaButti K.M."/>
            <person name="Schmutz J."/>
            <person name="Jabbour D."/>
            <person name="Luo H."/>
            <person name="Baker S.E."/>
            <person name="Pisabarro A.G."/>
            <person name="Walton J.D."/>
            <person name="Blanchette R.A."/>
            <person name="Henrissat B."/>
            <person name="Martin F."/>
            <person name="Cullen D."/>
            <person name="Hibbett D.S."/>
            <person name="Grigoriev I.V."/>
        </authorList>
    </citation>
    <scope>NUCLEOTIDE SEQUENCE [LARGE SCALE GENOMIC DNA]</scope>
    <source>
        <strain evidence="9">MUCL 33604</strain>
    </source>
</reference>
<feature type="transmembrane region" description="Helical" evidence="5">
    <location>
        <begin position="163"/>
        <end position="181"/>
    </location>
</feature>
<feature type="signal peptide" evidence="6">
    <location>
        <begin position="1"/>
        <end position="28"/>
    </location>
</feature>
<gene>
    <name evidence="8" type="ORF">JAAARDRAFT_36553</name>
</gene>
<evidence type="ECO:0000256" key="5">
    <source>
        <dbReference type="SAM" id="Phobius"/>
    </source>
</evidence>
<dbReference type="OrthoDB" id="3359595at2759"/>
<dbReference type="AlphaFoldDB" id="A0A067PNL3"/>
<keyword evidence="2 5" id="KW-0812">Transmembrane</keyword>
<evidence type="ECO:0000256" key="1">
    <source>
        <dbReference type="ARBA" id="ARBA00004141"/>
    </source>
</evidence>
<keyword evidence="3 5" id="KW-1133">Transmembrane helix</keyword>
<dbReference type="Proteomes" id="UP000027265">
    <property type="component" value="Unassembled WGS sequence"/>
</dbReference>
<evidence type="ECO:0000256" key="3">
    <source>
        <dbReference type="ARBA" id="ARBA00022989"/>
    </source>
</evidence>
<accession>A0A067PNL3</accession>
<keyword evidence="6" id="KW-0732">Signal</keyword>
<keyword evidence="4 5" id="KW-0472">Membrane</keyword>
<dbReference type="EMBL" id="KL197722">
    <property type="protein sequence ID" value="KDQ56384.1"/>
    <property type="molecule type" value="Genomic_DNA"/>
</dbReference>
<evidence type="ECO:0000256" key="6">
    <source>
        <dbReference type="SAM" id="SignalP"/>
    </source>
</evidence>
<evidence type="ECO:0000256" key="4">
    <source>
        <dbReference type="ARBA" id="ARBA00023136"/>
    </source>
</evidence>
<feature type="chain" id="PRO_5001643288" description="TM7S3/TM198-like domain-containing protein" evidence="6">
    <location>
        <begin position="29"/>
        <end position="332"/>
    </location>
</feature>
<evidence type="ECO:0000313" key="9">
    <source>
        <dbReference type="Proteomes" id="UP000027265"/>
    </source>
</evidence>
<feature type="transmembrane region" description="Helical" evidence="5">
    <location>
        <begin position="137"/>
        <end position="156"/>
    </location>
</feature>
<proteinExistence type="predicted"/>
<evidence type="ECO:0000259" key="7">
    <source>
        <dbReference type="Pfam" id="PF13886"/>
    </source>
</evidence>
<dbReference type="GO" id="GO:0016020">
    <property type="term" value="C:membrane"/>
    <property type="evidence" value="ECO:0007669"/>
    <property type="project" value="UniProtKB-SubCell"/>
</dbReference>
<dbReference type="Pfam" id="PF13886">
    <property type="entry name" value="TM7S3_TM198"/>
    <property type="match status" value="1"/>
</dbReference>
<evidence type="ECO:0000256" key="2">
    <source>
        <dbReference type="ARBA" id="ARBA00022692"/>
    </source>
</evidence>
<feature type="transmembrane region" description="Helical" evidence="5">
    <location>
        <begin position="270"/>
        <end position="289"/>
    </location>
</feature>
<evidence type="ECO:0000313" key="8">
    <source>
        <dbReference type="EMBL" id="KDQ56384.1"/>
    </source>
</evidence>
<keyword evidence="9" id="KW-1185">Reference proteome</keyword>
<protein>
    <recommendedName>
        <fullName evidence="7">TM7S3/TM198-like domain-containing protein</fullName>
    </recommendedName>
</protein>
<feature type="transmembrane region" description="Helical" evidence="5">
    <location>
        <begin position="83"/>
        <end position="100"/>
    </location>
</feature>
<name>A0A067PNL3_9AGAM</name>
<feature type="domain" description="TM7S3/TM198-like" evidence="7">
    <location>
        <begin position="88"/>
        <end position="256"/>
    </location>
</feature>
<feature type="transmembrane region" description="Helical" evidence="5">
    <location>
        <begin position="193"/>
        <end position="211"/>
    </location>
</feature>
<organism evidence="8 9">
    <name type="scientific">Jaapia argillacea MUCL 33604</name>
    <dbReference type="NCBI Taxonomy" id="933084"/>
    <lineage>
        <taxon>Eukaryota</taxon>
        <taxon>Fungi</taxon>
        <taxon>Dikarya</taxon>
        <taxon>Basidiomycota</taxon>
        <taxon>Agaricomycotina</taxon>
        <taxon>Agaricomycetes</taxon>
        <taxon>Agaricomycetidae</taxon>
        <taxon>Jaapiales</taxon>
        <taxon>Jaapiaceae</taxon>
        <taxon>Jaapia</taxon>
    </lineage>
</organism>
<sequence length="332" mass="34624">MAAPPRHTSKVTHLHIFAILALSECASASPCTRLQPSNPLLSRRNAVISDTGGIVQVFDPTTQSPVPQFPASDGGGSGFSPPAIAWIILAFVIGVPLAVAGIRGWRLTTASAIGLSIAACSWVAFVNTVSGSGLPDLVLTIIVLGFFAGGFALGLFEVGRIAGIVLLGIVGGASLATRVIIMRAGLLTSSFPGNWAMVGALGLAGGILPIYKQRAGILFGSASTGTFLAVLGADLCINQQAGMSRGLRFLFDRNSSHLADLFAKGYHPPISTVVIIACSIPLIPALSYAQHKVFRHPFSRKPVEPDEIRGSIYSTDIKPSQILVKAPGRFSM</sequence>
<dbReference type="HOGENOM" id="CLU_060789_0_0_1"/>